<gene>
    <name evidence="2" type="ORF">IWZ03DRAFT_97175</name>
</gene>
<accession>A0ABR1KV99</accession>
<organism evidence="2 3">
    <name type="scientific">Phyllosticta citriasiana</name>
    <dbReference type="NCBI Taxonomy" id="595635"/>
    <lineage>
        <taxon>Eukaryota</taxon>
        <taxon>Fungi</taxon>
        <taxon>Dikarya</taxon>
        <taxon>Ascomycota</taxon>
        <taxon>Pezizomycotina</taxon>
        <taxon>Dothideomycetes</taxon>
        <taxon>Dothideomycetes incertae sedis</taxon>
        <taxon>Botryosphaeriales</taxon>
        <taxon>Phyllostictaceae</taxon>
        <taxon>Phyllosticta</taxon>
    </lineage>
</organism>
<dbReference type="Proteomes" id="UP001363622">
    <property type="component" value="Unassembled WGS sequence"/>
</dbReference>
<proteinExistence type="predicted"/>
<comment type="caution">
    <text evidence="2">The sequence shown here is derived from an EMBL/GenBank/DDBJ whole genome shotgun (WGS) entry which is preliminary data.</text>
</comment>
<feature type="region of interest" description="Disordered" evidence="1">
    <location>
        <begin position="243"/>
        <end position="264"/>
    </location>
</feature>
<evidence type="ECO:0000256" key="1">
    <source>
        <dbReference type="SAM" id="MobiDB-lite"/>
    </source>
</evidence>
<feature type="region of interest" description="Disordered" evidence="1">
    <location>
        <begin position="132"/>
        <end position="164"/>
    </location>
</feature>
<reference evidence="2 3" key="1">
    <citation type="submission" date="2024-04" db="EMBL/GenBank/DDBJ databases">
        <title>Phyllosticta paracitricarpa is synonymous to the EU quarantine fungus P. citricarpa based on phylogenomic analyses.</title>
        <authorList>
            <consortium name="Lawrence Berkeley National Laboratory"/>
            <person name="Van Ingen-Buijs V.A."/>
            <person name="Van Westerhoven A.C."/>
            <person name="Haridas S."/>
            <person name="Skiadas P."/>
            <person name="Martin F."/>
            <person name="Groenewald J.Z."/>
            <person name="Crous P.W."/>
            <person name="Seidl M.F."/>
        </authorList>
    </citation>
    <scope>NUCLEOTIDE SEQUENCE [LARGE SCALE GENOMIC DNA]</scope>
    <source>
        <strain evidence="2 3">CBS 123371</strain>
    </source>
</reference>
<feature type="compositionally biased region" description="Low complexity" evidence="1">
    <location>
        <begin position="243"/>
        <end position="253"/>
    </location>
</feature>
<evidence type="ECO:0000313" key="3">
    <source>
        <dbReference type="Proteomes" id="UP001363622"/>
    </source>
</evidence>
<sequence>MLLVYNRFQIRMLLECNRKKAHVLLVHTCLNVCQESPSNGHYISRYICRVRWALLSVRMCDCVKVTNDGAKVDEDATLGLLRTSDSTWEGFSGEEARSGILVGDGCQPCPCNPTFDLQTSLIFSSVAQAPQPDQVPLPRGQPHRRCAGATKSRRRAGQRRSGAAARVRGVFERRRGRVERVLSRRSLSRFWGCSLSSAVDQNGMTRLASVLELKSSAAHWTRLLPSARRRLVPVLAHFSLFPPSSPISSSKPSTLPPPPGQTRG</sequence>
<feature type="compositionally biased region" description="Pro residues" evidence="1">
    <location>
        <begin position="254"/>
        <end position="264"/>
    </location>
</feature>
<evidence type="ECO:0000313" key="2">
    <source>
        <dbReference type="EMBL" id="KAK7521574.1"/>
    </source>
</evidence>
<feature type="compositionally biased region" description="Basic residues" evidence="1">
    <location>
        <begin position="141"/>
        <end position="158"/>
    </location>
</feature>
<keyword evidence="3" id="KW-1185">Reference proteome</keyword>
<protein>
    <submittedName>
        <fullName evidence="2">Uncharacterized protein</fullName>
    </submittedName>
</protein>
<dbReference type="EMBL" id="JBBPHU010000002">
    <property type="protein sequence ID" value="KAK7521574.1"/>
    <property type="molecule type" value="Genomic_DNA"/>
</dbReference>
<name>A0ABR1KV99_9PEZI</name>